<name>A0A031JQK4_9SPHN</name>
<accession>A0A031JQK4</accession>
<protein>
    <submittedName>
        <fullName evidence="1">Uncharacterized protein</fullName>
    </submittedName>
</protein>
<dbReference type="RefSeq" id="WP_155986405.1">
    <property type="nucleotide sequence ID" value="NZ_JAZFAX010000010.1"/>
</dbReference>
<gene>
    <name evidence="1" type="ORF">BV97_04224</name>
</gene>
<proteinExistence type="predicted"/>
<dbReference type="AlphaFoldDB" id="A0A031JQK4"/>
<dbReference type="PATRIC" id="fig|158500.4.peg.4290"/>
<comment type="caution">
    <text evidence="1">The sequence shown here is derived from an EMBL/GenBank/DDBJ whole genome shotgun (WGS) entry which is preliminary data.</text>
</comment>
<sequence length="55" mass="5819">MIRPDTHRMAPPLLSLLLATVFLAGFWLPTVTAPAEASAHGQVIVIGARVVPALM</sequence>
<reference evidence="1 2" key="1">
    <citation type="submission" date="2014-03" db="EMBL/GenBank/DDBJ databases">
        <title>Whole genome sequence of Novosphingobium resinovorum KF1.</title>
        <authorList>
            <person name="Gan H.M."/>
            <person name="Gan H.Y."/>
            <person name="Chew T.H."/>
            <person name="Savka M.A."/>
        </authorList>
    </citation>
    <scope>NUCLEOTIDE SEQUENCE [LARGE SCALE GENOMIC DNA]</scope>
    <source>
        <strain evidence="1 2">KF1</strain>
    </source>
</reference>
<dbReference type="Proteomes" id="UP000024329">
    <property type="component" value="Unassembled WGS sequence"/>
</dbReference>
<dbReference type="EMBL" id="JFYZ01000029">
    <property type="protein sequence ID" value="EZP79030.1"/>
    <property type="molecule type" value="Genomic_DNA"/>
</dbReference>
<evidence type="ECO:0000313" key="1">
    <source>
        <dbReference type="EMBL" id="EZP79030.1"/>
    </source>
</evidence>
<evidence type="ECO:0000313" key="2">
    <source>
        <dbReference type="Proteomes" id="UP000024329"/>
    </source>
</evidence>
<organism evidence="1 2">
    <name type="scientific">Novosphingobium resinovorum</name>
    <dbReference type="NCBI Taxonomy" id="158500"/>
    <lineage>
        <taxon>Bacteria</taxon>
        <taxon>Pseudomonadati</taxon>
        <taxon>Pseudomonadota</taxon>
        <taxon>Alphaproteobacteria</taxon>
        <taxon>Sphingomonadales</taxon>
        <taxon>Sphingomonadaceae</taxon>
        <taxon>Novosphingobium</taxon>
    </lineage>
</organism>